<evidence type="ECO:0000256" key="1">
    <source>
        <dbReference type="SAM" id="MobiDB-lite"/>
    </source>
</evidence>
<dbReference type="EMBL" id="CP017253">
    <property type="protein sequence ID" value="AOR23314.1"/>
    <property type="molecule type" value="Genomic_DNA"/>
</dbReference>
<accession>A0A1D7XJ03</accession>
<protein>
    <submittedName>
        <fullName evidence="2">Uncharacterized protein</fullName>
    </submittedName>
</protein>
<evidence type="ECO:0000313" key="3">
    <source>
        <dbReference type="Proteomes" id="UP000094652"/>
    </source>
</evidence>
<dbReference type="Proteomes" id="UP000094652">
    <property type="component" value="Chromosome"/>
</dbReference>
<organism evidence="2 3">
    <name type="scientific">Clostridium taeniosporum</name>
    <dbReference type="NCBI Taxonomy" id="394958"/>
    <lineage>
        <taxon>Bacteria</taxon>
        <taxon>Bacillati</taxon>
        <taxon>Bacillota</taxon>
        <taxon>Clostridia</taxon>
        <taxon>Eubacteriales</taxon>
        <taxon>Clostridiaceae</taxon>
        <taxon>Clostridium</taxon>
    </lineage>
</organism>
<feature type="region of interest" description="Disordered" evidence="1">
    <location>
        <begin position="22"/>
        <end position="44"/>
    </location>
</feature>
<evidence type="ECO:0000313" key="2">
    <source>
        <dbReference type="EMBL" id="AOR23314.1"/>
    </source>
</evidence>
<keyword evidence="3" id="KW-1185">Reference proteome</keyword>
<dbReference type="OrthoDB" id="1921104at2"/>
<reference evidence="3" key="1">
    <citation type="submission" date="2016-09" db="EMBL/GenBank/DDBJ databases">
        <title>Genomics of Clostridium taeniosporum, an organism which forms endospores with ribbon-like appendages.</title>
        <authorList>
            <person name="Walker J.R."/>
        </authorList>
    </citation>
    <scope>NUCLEOTIDE SEQUENCE [LARGE SCALE GENOMIC DNA]</scope>
    <source>
        <strain evidence="3">1/k</strain>
    </source>
</reference>
<dbReference type="KEGG" id="ctae:BGI42_06020"/>
<dbReference type="AlphaFoldDB" id="A0A1D7XJ03"/>
<sequence length="59" mass="6655">MDNIKRLIDLLHTQAQSCSKCAQKSKEPNDGSFIKYDSKDSFNSEGTVRYGEIQDADDL</sequence>
<name>A0A1D7XJ03_9CLOT</name>
<proteinExistence type="predicted"/>
<gene>
    <name evidence="2" type="ORF">BGI42_06020</name>
</gene>